<reference evidence="1" key="1">
    <citation type="journal article" date="2021" name="Proc. Natl. Acad. Sci. U.S.A.">
        <title>A Catalog of Tens of Thousands of Viruses from Human Metagenomes Reveals Hidden Associations with Chronic Diseases.</title>
        <authorList>
            <person name="Tisza M.J."/>
            <person name="Buck C.B."/>
        </authorList>
    </citation>
    <scope>NUCLEOTIDE SEQUENCE</scope>
    <source>
        <strain evidence="1">Ct4Uy2</strain>
    </source>
</reference>
<dbReference type="EMBL" id="BK032610">
    <property type="protein sequence ID" value="DAF51165.1"/>
    <property type="molecule type" value="Genomic_DNA"/>
</dbReference>
<name>A0A8S5SJF1_9CAUD</name>
<sequence length="29" mass="3356">MVAYISSRYQVTVQIRISALFFENLICCS</sequence>
<organism evidence="1">
    <name type="scientific">Siphoviridae sp. ct4Uy2</name>
    <dbReference type="NCBI Taxonomy" id="2827777"/>
    <lineage>
        <taxon>Viruses</taxon>
        <taxon>Duplodnaviria</taxon>
        <taxon>Heunggongvirae</taxon>
        <taxon>Uroviricota</taxon>
        <taxon>Caudoviricetes</taxon>
    </lineage>
</organism>
<proteinExistence type="predicted"/>
<evidence type="ECO:0000313" key="1">
    <source>
        <dbReference type="EMBL" id="DAF51165.1"/>
    </source>
</evidence>
<accession>A0A8S5SJF1</accession>
<protein>
    <submittedName>
        <fullName evidence="1">Uncharacterized protein</fullName>
    </submittedName>
</protein>